<evidence type="ECO:0008006" key="3">
    <source>
        <dbReference type="Google" id="ProtNLM"/>
    </source>
</evidence>
<sequence>MNTSYFEEYTKDCQKISRVFNCLPDFNMSGVFAAWELGGLFGFDEKRGEFWLNVAAHMSVAALLGGVIAEAASAELKKEGLSPRDITETLLVHDWSKRLETSVRKEGVESVARFEKEHKDTLLKWFMEKVVSLTFATGDRAVKIADTRRLSLGERIVFYSDYCASRSRIVSFRQRLLDLLPHFARGGRYQKTDTYYKKRYGVGHHEKLTELLSPIEQEFKKYTGRAEENFPTSLVPAEFCV</sequence>
<organism evidence="1 2">
    <name type="scientific">Candidatus Taylorbacteria bacterium RIFCSPHIGHO2_02_FULL_45_35</name>
    <dbReference type="NCBI Taxonomy" id="1802311"/>
    <lineage>
        <taxon>Bacteria</taxon>
        <taxon>Candidatus Tayloriibacteriota</taxon>
    </lineage>
</organism>
<name>A0A1G2MRT7_9BACT</name>
<accession>A0A1G2MRT7</accession>
<evidence type="ECO:0000313" key="2">
    <source>
        <dbReference type="Proteomes" id="UP000177943"/>
    </source>
</evidence>
<comment type="caution">
    <text evidence="1">The sequence shown here is derived from an EMBL/GenBank/DDBJ whole genome shotgun (WGS) entry which is preliminary data.</text>
</comment>
<protein>
    <recommendedName>
        <fullName evidence="3">HD domain-containing protein</fullName>
    </recommendedName>
</protein>
<reference evidence="1 2" key="1">
    <citation type="journal article" date="2016" name="Nat. Commun.">
        <title>Thousands of microbial genomes shed light on interconnected biogeochemical processes in an aquifer system.</title>
        <authorList>
            <person name="Anantharaman K."/>
            <person name="Brown C.T."/>
            <person name="Hug L.A."/>
            <person name="Sharon I."/>
            <person name="Castelle C.J."/>
            <person name="Probst A.J."/>
            <person name="Thomas B.C."/>
            <person name="Singh A."/>
            <person name="Wilkins M.J."/>
            <person name="Karaoz U."/>
            <person name="Brodie E.L."/>
            <person name="Williams K.H."/>
            <person name="Hubbard S.S."/>
            <person name="Banfield J.F."/>
        </authorList>
    </citation>
    <scope>NUCLEOTIDE SEQUENCE [LARGE SCALE GENOMIC DNA]</scope>
</reference>
<proteinExistence type="predicted"/>
<dbReference type="AlphaFoldDB" id="A0A1G2MRT7"/>
<gene>
    <name evidence="1" type="ORF">A3D56_03095</name>
</gene>
<dbReference type="EMBL" id="MHRP01000030">
    <property type="protein sequence ID" value="OHA26586.1"/>
    <property type="molecule type" value="Genomic_DNA"/>
</dbReference>
<dbReference type="Proteomes" id="UP000177943">
    <property type="component" value="Unassembled WGS sequence"/>
</dbReference>
<evidence type="ECO:0000313" key="1">
    <source>
        <dbReference type="EMBL" id="OHA26586.1"/>
    </source>
</evidence>